<dbReference type="Proteomes" id="UP001153269">
    <property type="component" value="Unassembled WGS sequence"/>
</dbReference>
<feature type="compositionally biased region" description="Acidic residues" evidence="1">
    <location>
        <begin position="1"/>
        <end position="10"/>
    </location>
</feature>
<comment type="caution">
    <text evidence="2">The sequence shown here is derived from an EMBL/GenBank/DDBJ whole genome shotgun (WGS) entry which is preliminary data.</text>
</comment>
<keyword evidence="3" id="KW-1185">Reference proteome</keyword>
<feature type="compositionally biased region" description="Basic and acidic residues" evidence="1">
    <location>
        <begin position="42"/>
        <end position="77"/>
    </location>
</feature>
<feature type="region of interest" description="Disordered" evidence="1">
    <location>
        <begin position="1"/>
        <end position="104"/>
    </location>
</feature>
<gene>
    <name evidence="2" type="ORF">PLEPLA_LOCUS8659</name>
</gene>
<protein>
    <submittedName>
        <fullName evidence="2">Uncharacterized protein</fullName>
    </submittedName>
</protein>
<reference evidence="2" key="1">
    <citation type="submission" date="2020-03" db="EMBL/GenBank/DDBJ databases">
        <authorList>
            <person name="Weist P."/>
        </authorList>
    </citation>
    <scope>NUCLEOTIDE SEQUENCE</scope>
</reference>
<feature type="compositionally biased region" description="Polar residues" evidence="1">
    <location>
        <begin position="26"/>
        <end position="40"/>
    </location>
</feature>
<organism evidence="2 3">
    <name type="scientific">Pleuronectes platessa</name>
    <name type="common">European plaice</name>
    <dbReference type="NCBI Taxonomy" id="8262"/>
    <lineage>
        <taxon>Eukaryota</taxon>
        <taxon>Metazoa</taxon>
        <taxon>Chordata</taxon>
        <taxon>Craniata</taxon>
        <taxon>Vertebrata</taxon>
        <taxon>Euteleostomi</taxon>
        <taxon>Actinopterygii</taxon>
        <taxon>Neopterygii</taxon>
        <taxon>Teleostei</taxon>
        <taxon>Neoteleostei</taxon>
        <taxon>Acanthomorphata</taxon>
        <taxon>Carangaria</taxon>
        <taxon>Pleuronectiformes</taxon>
        <taxon>Pleuronectoidei</taxon>
        <taxon>Pleuronectidae</taxon>
        <taxon>Pleuronectes</taxon>
    </lineage>
</organism>
<accession>A0A9N7YDZ3</accession>
<sequence length="182" mass="20254">MAKEEEEAGAETERRRRGGNKQGNGWHNNLQGTMLYSTHSSRLRDREGKKEVGEGEWMERKKEKSPQREKRHAEKTARKTGGGIGKEGKERKEDGEGEEGDTAKCGERGVHVCITSAVEENCLTDIRRLLNDNPLSSVSGRGDLAPGRPSSLRKNELLKLVCRSRGRGIMVDTQLPLNQCSV</sequence>
<name>A0A9N7YDZ3_PLEPL</name>
<evidence type="ECO:0000313" key="3">
    <source>
        <dbReference type="Proteomes" id="UP001153269"/>
    </source>
</evidence>
<proteinExistence type="predicted"/>
<dbReference type="AlphaFoldDB" id="A0A9N7YDZ3"/>
<evidence type="ECO:0000313" key="2">
    <source>
        <dbReference type="EMBL" id="CAB1420784.1"/>
    </source>
</evidence>
<dbReference type="EMBL" id="CADEAL010000480">
    <property type="protein sequence ID" value="CAB1420784.1"/>
    <property type="molecule type" value="Genomic_DNA"/>
</dbReference>
<evidence type="ECO:0000256" key="1">
    <source>
        <dbReference type="SAM" id="MobiDB-lite"/>
    </source>
</evidence>